<dbReference type="EMBL" id="UYRS01018300">
    <property type="protein sequence ID" value="VDK31875.1"/>
    <property type="molecule type" value="Genomic_DNA"/>
</dbReference>
<evidence type="ECO:0000256" key="7">
    <source>
        <dbReference type="ARBA" id="ARBA00022837"/>
    </source>
</evidence>
<dbReference type="GO" id="GO:0005886">
    <property type="term" value="C:plasma membrane"/>
    <property type="evidence" value="ECO:0007669"/>
    <property type="project" value="TreeGrafter"/>
</dbReference>
<evidence type="ECO:0000256" key="6">
    <source>
        <dbReference type="ARBA" id="ARBA00022737"/>
    </source>
</evidence>
<dbReference type="OrthoDB" id="37886at2759"/>
<keyword evidence="5" id="KW-0479">Metal-binding</keyword>
<dbReference type="PRINTS" id="PR00196">
    <property type="entry name" value="ANNEXIN"/>
</dbReference>
<dbReference type="GO" id="GO:0005544">
    <property type="term" value="F:calcium-dependent phospholipid binding"/>
    <property type="evidence" value="ECO:0007669"/>
    <property type="project" value="UniProtKB-KW"/>
</dbReference>
<dbReference type="FunFam" id="1.10.220.10:FF:000002">
    <property type="entry name" value="Annexin"/>
    <property type="match status" value="1"/>
</dbReference>
<reference evidence="10 11" key="2">
    <citation type="submission" date="2018-11" db="EMBL/GenBank/DDBJ databases">
        <authorList>
            <consortium name="Pathogen Informatics"/>
        </authorList>
    </citation>
    <scope>NUCLEOTIDE SEQUENCE [LARGE SCALE GENOMIC DNA]</scope>
</reference>
<dbReference type="WBParaSite" id="TASK_0000347701-mRNA-1">
    <property type="protein sequence ID" value="TASK_0000347701-mRNA-1"/>
    <property type="gene ID" value="TASK_0000347701"/>
</dbReference>
<dbReference type="GO" id="GO:0005576">
    <property type="term" value="C:extracellular region"/>
    <property type="evidence" value="ECO:0007669"/>
    <property type="project" value="UniProtKB-SubCell"/>
</dbReference>
<reference evidence="12" key="1">
    <citation type="submission" date="2017-02" db="UniProtKB">
        <authorList>
            <consortium name="WormBaseParasite"/>
        </authorList>
    </citation>
    <scope>IDENTIFICATION</scope>
</reference>
<comment type="subcellular location">
    <subcellularLocation>
        <location evidence="1">Secreted</location>
    </subcellularLocation>
</comment>
<dbReference type="SUPFAM" id="SSF47874">
    <property type="entry name" value="Annexin"/>
    <property type="match status" value="1"/>
</dbReference>
<gene>
    <name evidence="10" type="ORF">TASK_LOCUS3478</name>
</gene>
<evidence type="ECO:0000256" key="3">
    <source>
        <dbReference type="ARBA" id="ARBA00011738"/>
    </source>
</evidence>
<dbReference type="AlphaFoldDB" id="A0A0R3W184"/>
<keyword evidence="11" id="KW-1185">Reference proteome</keyword>
<protein>
    <submittedName>
        <fullName evidence="12">Annexin</fullName>
    </submittedName>
</protein>
<evidence type="ECO:0000256" key="8">
    <source>
        <dbReference type="ARBA" id="ARBA00023216"/>
    </source>
</evidence>
<dbReference type="InterPro" id="IPR037104">
    <property type="entry name" value="Annexin_sf"/>
</dbReference>
<evidence type="ECO:0000256" key="9">
    <source>
        <dbReference type="ARBA" id="ARBA00023302"/>
    </source>
</evidence>
<dbReference type="PANTHER" id="PTHR10502:SF102">
    <property type="entry name" value="ANNEXIN B11"/>
    <property type="match status" value="1"/>
</dbReference>
<evidence type="ECO:0000313" key="10">
    <source>
        <dbReference type="EMBL" id="VDK31875.1"/>
    </source>
</evidence>
<evidence type="ECO:0000256" key="1">
    <source>
        <dbReference type="ARBA" id="ARBA00004613"/>
    </source>
</evidence>
<keyword evidence="4" id="KW-0964">Secreted</keyword>
<dbReference type="GO" id="GO:0001786">
    <property type="term" value="F:phosphatidylserine binding"/>
    <property type="evidence" value="ECO:0007669"/>
    <property type="project" value="TreeGrafter"/>
</dbReference>
<sequence>MDAQALQKAMKGLGTDENAIIDILANRTVNQRRKIATVYKACYGQDLLDRLKKELSGKFRKVVLASFFDKPHLNAHALFEAMEGSGTKESVIIQVVCTSNNDDIADLRDAYEDVLVEENENPLRRNIEKDIRSDLSGDFEKFIIALLQGVREQGVDRSAAEADADALYTAGENYFISPRKLGTDEEVFTRIFARRSYRTIRLLDEFYCQKTGHGILEAIEKELSGDYKDAVATVVKTAFKKEECVADMIRDSMKGLGTRDDDLIRLILAYAEASFNMHDNMAEIKAIFENKNGKTLENCIESDTSGDYCRFLVTVVGRC</sequence>
<evidence type="ECO:0000256" key="4">
    <source>
        <dbReference type="ARBA" id="ARBA00022525"/>
    </source>
</evidence>
<evidence type="ECO:0000313" key="12">
    <source>
        <dbReference type="WBParaSite" id="TASK_0000347701-mRNA-1"/>
    </source>
</evidence>
<dbReference type="GO" id="GO:0005509">
    <property type="term" value="F:calcium ion binding"/>
    <property type="evidence" value="ECO:0007669"/>
    <property type="project" value="InterPro"/>
</dbReference>
<evidence type="ECO:0000313" key="11">
    <source>
        <dbReference type="Proteomes" id="UP000282613"/>
    </source>
</evidence>
<comment type="subunit">
    <text evidence="3">Homodimer.</text>
</comment>
<evidence type="ECO:0000256" key="2">
    <source>
        <dbReference type="ARBA" id="ARBA00007831"/>
    </source>
</evidence>
<dbReference type="Proteomes" id="UP000282613">
    <property type="component" value="Unassembled WGS sequence"/>
</dbReference>
<comment type="similarity">
    <text evidence="2">Belongs to the annexin family.</text>
</comment>
<dbReference type="SMART" id="SM00335">
    <property type="entry name" value="ANX"/>
    <property type="match status" value="4"/>
</dbReference>
<dbReference type="STRING" id="60517.A0A0R3W184"/>
<dbReference type="InterPro" id="IPR001464">
    <property type="entry name" value="Annexin"/>
</dbReference>
<dbReference type="GO" id="GO:0012506">
    <property type="term" value="C:vesicle membrane"/>
    <property type="evidence" value="ECO:0007669"/>
    <property type="project" value="TreeGrafter"/>
</dbReference>
<dbReference type="GO" id="GO:0005737">
    <property type="term" value="C:cytoplasm"/>
    <property type="evidence" value="ECO:0007669"/>
    <property type="project" value="TreeGrafter"/>
</dbReference>
<dbReference type="Gene3D" id="1.10.220.10">
    <property type="entry name" value="Annexin"/>
    <property type="match status" value="4"/>
</dbReference>
<proteinExistence type="inferred from homology"/>
<keyword evidence="6" id="KW-0677">Repeat</keyword>
<evidence type="ECO:0000256" key="5">
    <source>
        <dbReference type="ARBA" id="ARBA00022723"/>
    </source>
</evidence>
<dbReference type="PROSITE" id="PS51897">
    <property type="entry name" value="ANNEXIN_2"/>
    <property type="match status" value="4"/>
</dbReference>
<keyword evidence="8" id="KW-0041">Annexin</keyword>
<keyword evidence="7" id="KW-0106">Calcium</keyword>
<accession>A0A0R3W184</accession>
<dbReference type="InterPro" id="IPR018502">
    <property type="entry name" value="Annexin_repeat"/>
</dbReference>
<dbReference type="GO" id="GO:0005634">
    <property type="term" value="C:nucleus"/>
    <property type="evidence" value="ECO:0007669"/>
    <property type="project" value="TreeGrafter"/>
</dbReference>
<dbReference type="PANTHER" id="PTHR10502">
    <property type="entry name" value="ANNEXIN"/>
    <property type="match status" value="1"/>
</dbReference>
<dbReference type="Pfam" id="PF00191">
    <property type="entry name" value="Annexin"/>
    <property type="match status" value="4"/>
</dbReference>
<name>A0A0R3W184_TAEAS</name>
<keyword evidence="9" id="KW-0111">Calcium/phospholipid-binding</keyword>
<dbReference type="FunFam" id="1.10.220.10:FF:000005">
    <property type="entry name" value="Annexin"/>
    <property type="match status" value="1"/>
</dbReference>
<organism evidence="12">
    <name type="scientific">Taenia asiatica</name>
    <name type="common">Asian tapeworm</name>
    <dbReference type="NCBI Taxonomy" id="60517"/>
    <lineage>
        <taxon>Eukaryota</taxon>
        <taxon>Metazoa</taxon>
        <taxon>Spiralia</taxon>
        <taxon>Lophotrochozoa</taxon>
        <taxon>Platyhelminthes</taxon>
        <taxon>Cestoda</taxon>
        <taxon>Eucestoda</taxon>
        <taxon>Cyclophyllidea</taxon>
        <taxon>Taeniidae</taxon>
        <taxon>Taenia</taxon>
    </lineage>
</organism>